<proteinExistence type="predicted"/>
<gene>
    <name evidence="1" type="ORF">C4A77_06275</name>
</gene>
<dbReference type="RefSeq" id="WP_104031188.1">
    <property type="nucleotide sequence ID" value="NZ_PRKQ01000005.1"/>
</dbReference>
<evidence type="ECO:0000313" key="2">
    <source>
        <dbReference type="Proteomes" id="UP000239759"/>
    </source>
</evidence>
<organism evidence="1 2">
    <name type="scientific">Brevibacillus laterosporus</name>
    <name type="common">Bacillus laterosporus</name>
    <dbReference type="NCBI Taxonomy" id="1465"/>
    <lineage>
        <taxon>Bacteria</taxon>
        <taxon>Bacillati</taxon>
        <taxon>Bacillota</taxon>
        <taxon>Bacilli</taxon>
        <taxon>Bacillales</taxon>
        <taxon>Paenibacillaceae</taxon>
        <taxon>Brevibacillus</taxon>
    </lineage>
</organism>
<dbReference type="EMBL" id="PRKQ01000005">
    <property type="protein sequence ID" value="PPB08889.1"/>
    <property type="molecule type" value="Genomic_DNA"/>
</dbReference>
<dbReference type="Proteomes" id="UP000239759">
    <property type="component" value="Unassembled WGS sequence"/>
</dbReference>
<evidence type="ECO:0000313" key="1">
    <source>
        <dbReference type="EMBL" id="PPB08889.1"/>
    </source>
</evidence>
<accession>A0AAP8U691</accession>
<sequence length="97" mass="11465">MVNFNNLYLKFPFVNIKRNNGQVSTIRITVSYMVKGSKEMVVHLLNDLIKEWEFTDHFVGEQTEESHRIEIQYQVKPNEVDTFLDTVSFRGKEINLI</sequence>
<comment type="caution">
    <text evidence="1">The sequence shown here is derived from an EMBL/GenBank/DDBJ whole genome shotgun (WGS) entry which is preliminary data.</text>
</comment>
<name>A0AAP8U691_BRELA</name>
<dbReference type="AlphaFoldDB" id="A0AAP8U691"/>
<reference evidence="1 2" key="1">
    <citation type="submission" date="2018-02" db="EMBL/GenBank/DDBJ databases">
        <title>Comparative analysis of genomes of three Brevibacillus laterosporus strains producers of potent antimicrobials isolated from silage.</title>
        <authorList>
            <person name="Kojic M."/>
            <person name="Miljkovic M."/>
            <person name="Studholme D."/>
            <person name="Filipic B."/>
        </authorList>
    </citation>
    <scope>NUCLEOTIDE SEQUENCE [LARGE SCALE GENOMIC DNA]</scope>
    <source>
        <strain evidence="1 2">BGSP11</strain>
    </source>
</reference>
<protein>
    <submittedName>
        <fullName evidence="1">Uncharacterized protein</fullName>
    </submittedName>
</protein>